<reference evidence="3" key="1">
    <citation type="submission" date="2016-02" db="EMBL/GenBank/DDBJ databases">
        <authorList>
            <person name="Holder M.E."/>
            <person name="Ajami N.J."/>
            <person name="Petrosino J.F."/>
        </authorList>
    </citation>
    <scope>NUCLEOTIDE SEQUENCE [LARGE SCALE GENOMIC DNA]</scope>
    <source>
        <strain evidence="3">CCUG 36733</strain>
    </source>
</reference>
<dbReference type="STRING" id="111015.AXF14_11275"/>
<dbReference type="EMBL" id="CP014228">
    <property type="protein sequence ID" value="AMD88048.1"/>
    <property type="molecule type" value="Genomic_DNA"/>
</dbReference>
<protein>
    <recommendedName>
        <fullName evidence="1">N-acetyltransferase domain-containing protein</fullName>
    </recommendedName>
</protein>
<dbReference type="Pfam" id="PF00583">
    <property type="entry name" value="Acetyltransf_1"/>
    <property type="match status" value="1"/>
</dbReference>
<dbReference type="GO" id="GO:0016747">
    <property type="term" value="F:acyltransferase activity, transferring groups other than amino-acyl groups"/>
    <property type="evidence" value="ECO:0007669"/>
    <property type="project" value="InterPro"/>
</dbReference>
<sequence length="368" mass="39784">MKRYGETTRLVQLDLTRPRDAERLARADRALIEETEGTDGRLPAFNLDQAARGWAAVPDGLAVSAFVAVDDGGEPVGYSLAMWPANTPVGATCSLTVHVQPSWRRRHIGAALMRAALETVPDSCGPGVSEARFVPAPDGVRPTGMAFAEVMGLRCSDVSQHYVHAWPQDPDLLDRLDPTAPGPDGSRGLGQYVIRTYVDGVPDELAAGLGVLMGMVDTEAPTGDRVIEPHPVSPEAYRSDVARCVALGGHRVETLALDEERVVAFNALEVPADADDRLLVRDTLVERGHRVRRLGLAVKVAGERALLAMDLPQRSIRTRTSDTNSPMRRLNERLGFVPLFTQAELDGRVVEARDHAHHALGTTPASGR</sequence>
<dbReference type="InterPro" id="IPR016181">
    <property type="entry name" value="Acyl_CoA_acyltransferase"/>
</dbReference>
<dbReference type="AlphaFoldDB" id="A0A0X8JGM0"/>
<gene>
    <name evidence="2" type="ORF">AXF14_11275</name>
</gene>
<dbReference type="RefSeq" id="WP_067943286.1">
    <property type="nucleotide sequence ID" value="NZ_CP014228.1"/>
</dbReference>
<evidence type="ECO:0000259" key="1">
    <source>
        <dbReference type="Pfam" id="PF00583"/>
    </source>
</evidence>
<evidence type="ECO:0000313" key="2">
    <source>
        <dbReference type="EMBL" id="AMD88048.1"/>
    </source>
</evidence>
<evidence type="ECO:0000313" key="3">
    <source>
        <dbReference type="Proteomes" id="UP000065220"/>
    </source>
</evidence>
<organism evidence="2 3">
    <name type="scientific">Actinomyces radicidentis</name>
    <dbReference type="NCBI Taxonomy" id="111015"/>
    <lineage>
        <taxon>Bacteria</taxon>
        <taxon>Bacillati</taxon>
        <taxon>Actinomycetota</taxon>
        <taxon>Actinomycetes</taxon>
        <taxon>Actinomycetales</taxon>
        <taxon>Actinomycetaceae</taxon>
        <taxon>Actinomyces</taxon>
    </lineage>
</organism>
<dbReference type="Proteomes" id="UP000065220">
    <property type="component" value="Chromosome"/>
</dbReference>
<keyword evidence="3" id="KW-1185">Reference proteome</keyword>
<proteinExistence type="predicted"/>
<dbReference type="InterPro" id="IPR000182">
    <property type="entry name" value="GNAT_dom"/>
</dbReference>
<dbReference type="Gene3D" id="3.40.630.30">
    <property type="match status" value="1"/>
</dbReference>
<accession>A0A0X8JGM0</accession>
<dbReference type="CDD" id="cd04301">
    <property type="entry name" value="NAT_SF"/>
    <property type="match status" value="1"/>
</dbReference>
<dbReference type="KEGG" id="ard:AXF14_11275"/>
<feature type="domain" description="N-acetyltransferase" evidence="1">
    <location>
        <begin position="64"/>
        <end position="121"/>
    </location>
</feature>
<name>A0A0X8JGM0_ACTRD</name>
<dbReference type="SUPFAM" id="SSF55729">
    <property type="entry name" value="Acyl-CoA N-acyltransferases (Nat)"/>
    <property type="match status" value="2"/>
</dbReference>